<sequence length="538" mass="59275">MAIGNGDAKMDYFGQAPADPEQSLQEMIDSDVRDQMQEILKSAEDFADNTHLINMDLDKMLDLPSDLQNLTWDSPDFQPLSSAEQAQYLSNLNDSFGDENLMVNPQTGLPVSPQKGQVITTATMAGTPTVTSSQGMPSQHAIDQSQHAMGHIQGQQQQHFVTNSQPVTQGVGVQGVFTATQFQASPVSSMQQLPQQSPQVLQAQFFPQYINVLPASSNQPLSPTYVTQPMTRPMPVSMATSVTAPINNHTHTHRQLDQTSEPAPKQPKIAQKDNTETEKVYPKPAYSYSCLIAMALKNSKTGCLPVSEIYNFMCDNFPYFKTAPDGWKNSVRHNLSLNKCFEKVEKSTGGTSKKGCLWTLNPAKVAKMEEEVQKITRKDPQAIRRCMANPEYLPDIVKEGKKFCANPFPKPETNFKPVERVEPANTIPRLPDDQTTKDAVNDLLRVETSLMDPQVLYFLEVDPPLTSASTHLNNSLLDDLNALGEDGLLLDTNVTSSLTSTTTTDMDFGLFGLGSYSQLESTRAQLNSSPVKTVTAFT</sequence>
<dbReference type="PANTHER" id="PTHR46721:SF3">
    <property type="entry name" value="FORKHEAD BOX N1"/>
    <property type="match status" value="1"/>
</dbReference>
<dbReference type="GeneID" id="118426628"/>
<reference evidence="10" key="2">
    <citation type="submission" date="2025-08" db="UniProtKB">
        <authorList>
            <consortium name="RefSeq"/>
        </authorList>
    </citation>
    <scope>IDENTIFICATION</scope>
    <source>
        <strain evidence="10">S238N-H82</strain>
        <tissue evidence="10">Testes</tissue>
    </source>
</reference>
<gene>
    <name evidence="10" type="primary">LOC118426628</name>
</gene>
<dbReference type="SUPFAM" id="SSF46785">
    <property type="entry name" value="Winged helix' DNA-binding domain"/>
    <property type="match status" value="1"/>
</dbReference>
<dbReference type="InterPro" id="IPR001766">
    <property type="entry name" value="Fork_head_dom"/>
</dbReference>
<dbReference type="Proteomes" id="UP000001554">
    <property type="component" value="Chromosome 11"/>
</dbReference>
<dbReference type="OMA" id="PINHTHR"/>
<dbReference type="GO" id="GO:0000981">
    <property type="term" value="F:DNA-binding transcription factor activity, RNA polymerase II-specific"/>
    <property type="evidence" value="ECO:0000318"/>
    <property type="project" value="GO_Central"/>
</dbReference>
<dbReference type="PRINTS" id="PR00053">
    <property type="entry name" value="FORKHEAD"/>
</dbReference>
<evidence type="ECO:0000256" key="3">
    <source>
        <dbReference type="ARBA" id="ARBA00023125"/>
    </source>
</evidence>
<accession>A0A9J7M0C0</accession>
<dbReference type="PANTHER" id="PTHR46721">
    <property type="entry name" value="FORKHEAD BOX PROTEIN N1"/>
    <property type="match status" value="1"/>
</dbReference>
<keyword evidence="5 6" id="KW-0539">Nucleus</keyword>
<dbReference type="GO" id="GO:0000976">
    <property type="term" value="F:transcription cis-regulatory region binding"/>
    <property type="evidence" value="ECO:0000318"/>
    <property type="project" value="GO_Central"/>
</dbReference>
<dbReference type="KEGG" id="bfo:118426628"/>
<dbReference type="GO" id="GO:0006357">
    <property type="term" value="P:regulation of transcription by RNA polymerase II"/>
    <property type="evidence" value="ECO:0000318"/>
    <property type="project" value="GO_Central"/>
</dbReference>
<dbReference type="PROSITE" id="PS00658">
    <property type="entry name" value="FORK_HEAD_2"/>
    <property type="match status" value="1"/>
</dbReference>
<evidence type="ECO:0000256" key="1">
    <source>
        <dbReference type="ARBA" id="ARBA00022473"/>
    </source>
</evidence>
<evidence type="ECO:0000256" key="2">
    <source>
        <dbReference type="ARBA" id="ARBA00023015"/>
    </source>
</evidence>
<dbReference type="GO" id="GO:0005634">
    <property type="term" value="C:nucleus"/>
    <property type="evidence" value="ECO:0007669"/>
    <property type="project" value="UniProtKB-SubCell"/>
</dbReference>
<protein>
    <submittedName>
        <fullName evidence="10">Forkhead box protein N4-like isoform X1</fullName>
    </submittedName>
</protein>
<dbReference type="InterPro" id="IPR030456">
    <property type="entry name" value="TF_fork_head_CS_2"/>
</dbReference>
<proteinExistence type="predicted"/>
<comment type="subcellular location">
    <subcellularLocation>
        <location evidence="6">Nucleus</location>
    </subcellularLocation>
</comment>
<dbReference type="InterPro" id="IPR036388">
    <property type="entry name" value="WH-like_DNA-bd_sf"/>
</dbReference>
<feature type="DNA-binding region" description="Fork-head" evidence="6">
    <location>
        <begin position="283"/>
        <end position="379"/>
    </location>
</feature>
<dbReference type="Pfam" id="PF00250">
    <property type="entry name" value="Forkhead"/>
    <property type="match status" value="1"/>
</dbReference>
<keyword evidence="3 6" id="KW-0238">DNA-binding</keyword>
<dbReference type="AlphaFoldDB" id="A0A9J7M0C0"/>
<evidence type="ECO:0000313" key="9">
    <source>
        <dbReference type="Proteomes" id="UP000001554"/>
    </source>
</evidence>
<dbReference type="Gene3D" id="1.10.10.10">
    <property type="entry name" value="Winged helix-like DNA-binding domain superfamily/Winged helix DNA-binding domain"/>
    <property type="match status" value="1"/>
</dbReference>
<feature type="region of interest" description="Disordered" evidence="7">
    <location>
        <begin position="251"/>
        <end position="277"/>
    </location>
</feature>
<feature type="domain" description="Fork-head" evidence="8">
    <location>
        <begin position="283"/>
        <end position="379"/>
    </location>
</feature>
<dbReference type="RefSeq" id="XP_035692028.1">
    <property type="nucleotide sequence ID" value="XM_035836135.1"/>
</dbReference>
<organism evidence="9 10">
    <name type="scientific">Branchiostoma floridae</name>
    <name type="common">Florida lancelet</name>
    <name type="synonym">Amphioxus</name>
    <dbReference type="NCBI Taxonomy" id="7739"/>
    <lineage>
        <taxon>Eukaryota</taxon>
        <taxon>Metazoa</taxon>
        <taxon>Chordata</taxon>
        <taxon>Cephalochordata</taxon>
        <taxon>Leptocardii</taxon>
        <taxon>Amphioxiformes</taxon>
        <taxon>Branchiostomatidae</taxon>
        <taxon>Branchiostoma</taxon>
    </lineage>
</organism>
<dbReference type="OrthoDB" id="10070006at2759"/>
<dbReference type="PROSITE" id="PS50039">
    <property type="entry name" value="FORK_HEAD_3"/>
    <property type="match status" value="1"/>
</dbReference>
<keyword evidence="2" id="KW-0805">Transcription regulation</keyword>
<dbReference type="InterPro" id="IPR049624">
    <property type="entry name" value="FOXN1_4"/>
</dbReference>
<evidence type="ECO:0000256" key="4">
    <source>
        <dbReference type="ARBA" id="ARBA00023163"/>
    </source>
</evidence>
<evidence type="ECO:0000256" key="7">
    <source>
        <dbReference type="SAM" id="MobiDB-lite"/>
    </source>
</evidence>
<dbReference type="CDD" id="cd20030">
    <property type="entry name" value="FH_FOXN1-like"/>
    <property type="match status" value="1"/>
</dbReference>
<reference evidence="9" key="1">
    <citation type="journal article" date="2020" name="Nat. Ecol. Evol.">
        <title>Deeply conserved synteny resolves early events in vertebrate evolution.</title>
        <authorList>
            <person name="Simakov O."/>
            <person name="Marletaz F."/>
            <person name="Yue J.X."/>
            <person name="O'Connell B."/>
            <person name="Jenkins J."/>
            <person name="Brandt A."/>
            <person name="Calef R."/>
            <person name="Tung C.H."/>
            <person name="Huang T.K."/>
            <person name="Schmutz J."/>
            <person name="Satoh N."/>
            <person name="Yu J.K."/>
            <person name="Putnam N.H."/>
            <person name="Green R.E."/>
            <person name="Rokhsar D.S."/>
        </authorList>
    </citation>
    <scope>NUCLEOTIDE SEQUENCE [LARGE SCALE GENOMIC DNA]</scope>
    <source>
        <strain evidence="9">S238N-H82</strain>
    </source>
</reference>
<keyword evidence="4" id="KW-0804">Transcription</keyword>
<dbReference type="SMART" id="SM00339">
    <property type="entry name" value="FH"/>
    <property type="match status" value="1"/>
</dbReference>
<evidence type="ECO:0000313" key="10">
    <source>
        <dbReference type="RefSeq" id="XP_035692028.1"/>
    </source>
</evidence>
<keyword evidence="1" id="KW-0217">Developmental protein</keyword>
<keyword evidence="9" id="KW-1185">Reference proteome</keyword>
<evidence type="ECO:0000256" key="6">
    <source>
        <dbReference type="PROSITE-ProRule" id="PRU00089"/>
    </source>
</evidence>
<evidence type="ECO:0000259" key="8">
    <source>
        <dbReference type="PROSITE" id="PS50039"/>
    </source>
</evidence>
<dbReference type="InterPro" id="IPR036390">
    <property type="entry name" value="WH_DNA-bd_sf"/>
</dbReference>
<evidence type="ECO:0000256" key="5">
    <source>
        <dbReference type="ARBA" id="ARBA00023242"/>
    </source>
</evidence>
<name>A0A9J7M0C0_BRAFL</name>